<feature type="coiled-coil region" evidence="1">
    <location>
        <begin position="19"/>
        <end position="46"/>
    </location>
</feature>
<evidence type="ECO:0000313" key="2">
    <source>
        <dbReference type="EMBL" id="CDW89471.1"/>
    </source>
</evidence>
<reference evidence="2 3" key="1">
    <citation type="submission" date="2014-06" db="EMBL/GenBank/DDBJ databases">
        <authorList>
            <person name="Swart Estienne"/>
        </authorList>
    </citation>
    <scope>NUCLEOTIDE SEQUENCE [LARGE SCALE GENOMIC DNA]</scope>
    <source>
        <strain evidence="2 3">130c</strain>
    </source>
</reference>
<dbReference type="EMBL" id="CCKQ01017579">
    <property type="protein sequence ID" value="CDW89471.1"/>
    <property type="molecule type" value="Genomic_DNA"/>
</dbReference>
<gene>
    <name evidence="2" type="primary">Contig5781.g6191</name>
    <name evidence="2" type="ORF">STYLEM_18604</name>
</gene>
<sequence>MVEKNLELQEKYGDDVDLQDKAMIEEKQVEKRLAEIQEEIKDIQNFKQNEIEYIAKAKWIPAHHILDILQNTNQDTKVQIYIDLMDEIQDVYTFQFRLFAQKSLQFLKDIDEKILTQNELFIKIMSANVFKRLRGNFPELKAFLYNLKSLHIFDEVKVLKAESLELIKKIKNNEATQQFLEKVIIRMSDEVEEALDKLKDKVQQSYRYLNASFNKPLHNNVNAQIIGSFDLGTIYVLYPEYRLDIAVCTELFEDPAKLLESIIPMLKLRDSYIKARGDDFSEKTQINRKYLTLRCSDPEYENEYDMKLIFTKGKDDYIVSQHYEFKEVLNKCYKLKLAYRTISSWAKKNLYDNGADFDMFSQYELQLLFIDFLNHNQIFTQDLSQMKVNFLQFDSQEFFLDFLIYLLITLKAVQINPIQTPELDKKCQKDELKQDQDIKHQNNFSFYQMKDKLGNYVDTRKFDRDYMDVTNMFRKINITLRQIIDGIDFFD</sequence>
<evidence type="ECO:0000256" key="1">
    <source>
        <dbReference type="SAM" id="Coils"/>
    </source>
</evidence>
<name>A0A078B5J2_STYLE</name>
<dbReference type="Proteomes" id="UP000039865">
    <property type="component" value="Unassembled WGS sequence"/>
</dbReference>
<organism evidence="2 3">
    <name type="scientific">Stylonychia lemnae</name>
    <name type="common">Ciliate</name>
    <dbReference type="NCBI Taxonomy" id="5949"/>
    <lineage>
        <taxon>Eukaryota</taxon>
        <taxon>Sar</taxon>
        <taxon>Alveolata</taxon>
        <taxon>Ciliophora</taxon>
        <taxon>Intramacronucleata</taxon>
        <taxon>Spirotrichea</taxon>
        <taxon>Stichotrichia</taxon>
        <taxon>Sporadotrichida</taxon>
        <taxon>Oxytrichidae</taxon>
        <taxon>Stylonychinae</taxon>
        <taxon>Stylonychia</taxon>
    </lineage>
</organism>
<protein>
    <submittedName>
        <fullName evidence="2">Uncharacterized protein</fullName>
    </submittedName>
</protein>
<keyword evidence="1" id="KW-0175">Coiled coil</keyword>
<evidence type="ECO:0000313" key="3">
    <source>
        <dbReference type="Proteomes" id="UP000039865"/>
    </source>
</evidence>
<proteinExistence type="predicted"/>
<dbReference type="AlphaFoldDB" id="A0A078B5J2"/>
<dbReference type="InParanoid" id="A0A078B5J2"/>
<keyword evidence="3" id="KW-1185">Reference proteome</keyword>
<accession>A0A078B5J2</accession>